<dbReference type="PANTHER" id="PTHR43744">
    <property type="entry name" value="ABC TRANSPORTER PERMEASE PROTEIN MG189-RELATED-RELATED"/>
    <property type="match status" value="1"/>
</dbReference>
<accession>A0A8J8MA18</accession>
<feature type="domain" description="ABC transmembrane type-1" evidence="8">
    <location>
        <begin position="84"/>
        <end position="276"/>
    </location>
</feature>
<keyword evidence="5 7" id="KW-1133">Transmembrane helix</keyword>
<sequence>MANIGMKFNPQKFHRNQIRFHIILIILSIFMALPIVFIINNAFKPFTELFAYPPRFFVKKPTLENFRLLFNFSAESGIPASRYLFNSIIVTVSVILLTLLISSCAAFALSKLEFKGKVTFNKINTLALMFVPVAVAIPRFLIIVNIGIFNTYLAHIIPLLAMPIGIFLLKQFIDQLPDELLEAAKIDGAGKWKIYFRIVLPLIKPPLVTVAILTFQASWANVEGSNIFVDREALRTLPFYMNTLVSGSGNIVAGAGMSAVAALIMFVPNLVLFIILQNKVMDSMAHTGIKN</sequence>
<dbReference type="CDD" id="cd06261">
    <property type="entry name" value="TM_PBP2"/>
    <property type="match status" value="1"/>
</dbReference>
<feature type="transmembrane region" description="Helical" evidence="7">
    <location>
        <begin position="194"/>
        <end position="215"/>
    </location>
</feature>
<evidence type="ECO:0000256" key="7">
    <source>
        <dbReference type="RuleBase" id="RU363032"/>
    </source>
</evidence>
<dbReference type="AlphaFoldDB" id="A0A8J8MA18"/>
<evidence type="ECO:0000256" key="3">
    <source>
        <dbReference type="ARBA" id="ARBA00022475"/>
    </source>
</evidence>
<evidence type="ECO:0000256" key="1">
    <source>
        <dbReference type="ARBA" id="ARBA00004651"/>
    </source>
</evidence>
<evidence type="ECO:0000256" key="6">
    <source>
        <dbReference type="ARBA" id="ARBA00023136"/>
    </source>
</evidence>
<evidence type="ECO:0000313" key="9">
    <source>
        <dbReference type="EMBL" id="QUH28880.1"/>
    </source>
</evidence>
<keyword evidence="4 7" id="KW-0812">Transmembrane</keyword>
<protein>
    <submittedName>
        <fullName evidence="9">Carbohydrate ABC transporter permease</fullName>
    </submittedName>
</protein>
<keyword evidence="10" id="KW-1185">Reference proteome</keyword>
<dbReference type="Gene3D" id="1.10.3720.10">
    <property type="entry name" value="MetI-like"/>
    <property type="match status" value="1"/>
</dbReference>
<dbReference type="InterPro" id="IPR035906">
    <property type="entry name" value="MetI-like_sf"/>
</dbReference>
<comment type="subcellular location">
    <subcellularLocation>
        <location evidence="1 7">Cell membrane</location>
        <topology evidence="1 7">Multi-pass membrane protein</topology>
    </subcellularLocation>
</comment>
<feature type="transmembrane region" description="Helical" evidence="7">
    <location>
        <begin position="152"/>
        <end position="173"/>
    </location>
</feature>
<feature type="transmembrane region" description="Helical" evidence="7">
    <location>
        <begin position="125"/>
        <end position="146"/>
    </location>
</feature>
<evidence type="ECO:0000256" key="4">
    <source>
        <dbReference type="ARBA" id="ARBA00022692"/>
    </source>
</evidence>
<evidence type="ECO:0000259" key="8">
    <source>
        <dbReference type="PROSITE" id="PS50928"/>
    </source>
</evidence>
<evidence type="ECO:0000256" key="2">
    <source>
        <dbReference type="ARBA" id="ARBA00022448"/>
    </source>
</evidence>
<organism evidence="9 10">
    <name type="scientific">Vallitalea guaymasensis</name>
    <dbReference type="NCBI Taxonomy" id="1185412"/>
    <lineage>
        <taxon>Bacteria</taxon>
        <taxon>Bacillati</taxon>
        <taxon>Bacillota</taxon>
        <taxon>Clostridia</taxon>
        <taxon>Lachnospirales</taxon>
        <taxon>Vallitaleaceae</taxon>
        <taxon>Vallitalea</taxon>
    </lineage>
</organism>
<dbReference type="InterPro" id="IPR000515">
    <property type="entry name" value="MetI-like"/>
</dbReference>
<dbReference type="EMBL" id="CP058561">
    <property type="protein sequence ID" value="QUH28880.1"/>
    <property type="molecule type" value="Genomic_DNA"/>
</dbReference>
<gene>
    <name evidence="9" type="ORF">HYG85_08095</name>
</gene>
<keyword evidence="3" id="KW-1003">Cell membrane</keyword>
<name>A0A8J8MA18_9FIRM</name>
<dbReference type="GO" id="GO:0055085">
    <property type="term" value="P:transmembrane transport"/>
    <property type="evidence" value="ECO:0007669"/>
    <property type="project" value="InterPro"/>
</dbReference>
<dbReference type="RefSeq" id="WP_212693078.1">
    <property type="nucleotide sequence ID" value="NZ_CP058561.1"/>
</dbReference>
<dbReference type="GO" id="GO:0005886">
    <property type="term" value="C:plasma membrane"/>
    <property type="evidence" value="ECO:0007669"/>
    <property type="project" value="UniProtKB-SubCell"/>
</dbReference>
<feature type="transmembrane region" description="Helical" evidence="7">
    <location>
        <begin position="83"/>
        <end position="109"/>
    </location>
</feature>
<evidence type="ECO:0000256" key="5">
    <source>
        <dbReference type="ARBA" id="ARBA00022989"/>
    </source>
</evidence>
<feature type="transmembrane region" description="Helical" evidence="7">
    <location>
        <begin position="20"/>
        <end position="43"/>
    </location>
</feature>
<keyword evidence="2 7" id="KW-0813">Transport</keyword>
<dbReference type="SUPFAM" id="SSF161098">
    <property type="entry name" value="MetI-like"/>
    <property type="match status" value="1"/>
</dbReference>
<dbReference type="PANTHER" id="PTHR43744:SF1">
    <property type="entry name" value="BINDING-PROTEIN-DEPENDENT TRANSPORT SYSTEMS INNER MEMBRANE COMPONENT"/>
    <property type="match status" value="1"/>
</dbReference>
<keyword evidence="6 7" id="KW-0472">Membrane</keyword>
<evidence type="ECO:0000313" key="10">
    <source>
        <dbReference type="Proteomes" id="UP000677305"/>
    </source>
</evidence>
<reference evidence="9 10" key="1">
    <citation type="submission" date="2020-07" db="EMBL/GenBank/DDBJ databases">
        <title>Vallitalea guaymasensis genome.</title>
        <authorList>
            <person name="Postec A."/>
        </authorList>
    </citation>
    <scope>NUCLEOTIDE SEQUENCE [LARGE SCALE GENOMIC DNA]</scope>
    <source>
        <strain evidence="9 10">Ra1766G1</strain>
    </source>
</reference>
<dbReference type="Pfam" id="PF00528">
    <property type="entry name" value="BPD_transp_1"/>
    <property type="match status" value="1"/>
</dbReference>
<comment type="similarity">
    <text evidence="7">Belongs to the binding-protein-dependent transport system permease family.</text>
</comment>
<dbReference type="KEGG" id="vgu:HYG85_08095"/>
<dbReference type="Proteomes" id="UP000677305">
    <property type="component" value="Chromosome"/>
</dbReference>
<proteinExistence type="inferred from homology"/>
<feature type="transmembrane region" description="Helical" evidence="7">
    <location>
        <begin position="251"/>
        <end position="276"/>
    </location>
</feature>
<dbReference type="PROSITE" id="PS50928">
    <property type="entry name" value="ABC_TM1"/>
    <property type="match status" value="1"/>
</dbReference>